<feature type="region of interest" description="Disordered" evidence="1">
    <location>
        <begin position="20"/>
        <end position="43"/>
    </location>
</feature>
<dbReference type="Proteomes" id="UP000479000">
    <property type="component" value="Unassembled WGS sequence"/>
</dbReference>
<evidence type="ECO:0000313" key="3">
    <source>
        <dbReference type="Proteomes" id="UP000479000"/>
    </source>
</evidence>
<protein>
    <submittedName>
        <fullName evidence="2">Uncharacterized protein</fullName>
    </submittedName>
</protein>
<feature type="compositionally biased region" description="Basic and acidic residues" evidence="1">
    <location>
        <begin position="27"/>
        <end position="37"/>
    </location>
</feature>
<evidence type="ECO:0000256" key="1">
    <source>
        <dbReference type="SAM" id="MobiDB-lite"/>
    </source>
</evidence>
<name>A0A6H5G7Z5_9HEMI</name>
<dbReference type="AlphaFoldDB" id="A0A6H5G7Z5"/>
<keyword evidence="3" id="KW-1185">Reference proteome</keyword>
<evidence type="ECO:0000313" key="2">
    <source>
        <dbReference type="EMBL" id="CAA9998727.1"/>
    </source>
</evidence>
<sequence length="76" mass="8891">MYAYIRCTLFSRATFHDWSKRNSNASRRAEQATEKESSSQARRATHYLHQSQFSCGREFEKGEGVEIGGKRQRSMR</sequence>
<proteinExistence type="predicted"/>
<organism evidence="2 3">
    <name type="scientific">Nesidiocoris tenuis</name>
    <dbReference type="NCBI Taxonomy" id="355587"/>
    <lineage>
        <taxon>Eukaryota</taxon>
        <taxon>Metazoa</taxon>
        <taxon>Ecdysozoa</taxon>
        <taxon>Arthropoda</taxon>
        <taxon>Hexapoda</taxon>
        <taxon>Insecta</taxon>
        <taxon>Pterygota</taxon>
        <taxon>Neoptera</taxon>
        <taxon>Paraneoptera</taxon>
        <taxon>Hemiptera</taxon>
        <taxon>Heteroptera</taxon>
        <taxon>Panheteroptera</taxon>
        <taxon>Cimicomorpha</taxon>
        <taxon>Miridae</taxon>
        <taxon>Dicyphina</taxon>
        <taxon>Nesidiocoris</taxon>
    </lineage>
</organism>
<gene>
    <name evidence="2" type="ORF">NTEN_LOCUS5010</name>
</gene>
<reference evidence="2 3" key="1">
    <citation type="submission" date="2020-02" db="EMBL/GenBank/DDBJ databases">
        <authorList>
            <person name="Ferguson B K."/>
        </authorList>
    </citation>
    <scope>NUCLEOTIDE SEQUENCE [LARGE SCALE GENOMIC DNA]</scope>
</reference>
<dbReference type="EMBL" id="CADCXU010007315">
    <property type="protein sequence ID" value="CAA9998727.1"/>
    <property type="molecule type" value="Genomic_DNA"/>
</dbReference>
<feature type="non-terminal residue" evidence="2">
    <location>
        <position position="76"/>
    </location>
</feature>
<accession>A0A6H5G7Z5</accession>